<comment type="catalytic activity">
    <reaction evidence="16">
        <text>Preferential cleavage: (Ac)2-L-Lys-D-Ala-|-D-Ala. Also transpeptidation of peptidyl-alanyl moieties that are N-acyl substituents of D-alanine.</text>
        <dbReference type="EC" id="3.4.16.4"/>
    </reaction>
</comment>
<dbReference type="PANTHER" id="PTHR30627">
    <property type="entry name" value="PEPTIDOGLYCAN D,D-TRANSPEPTIDASE"/>
    <property type="match status" value="1"/>
</dbReference>
<dbReference type="GO" id="GO:0006508">
    <property type="term" value="P:proteolysis"/>
    <property type="evidence" value="ECO:0007669"/>
    <property type="project" value="UniProtKB-KW"/>
</dbReference>
<keyword evidence="6 16" id="KW-0645">Protease</keyword>
<keyword evidence="8 16" id="KW-0378">Hydrolase</keyword>
<dbReference type="InterPro" id="IPR001460">
    <property type="entry name" value="PCN-bd_Tpept"/>
</dbReference>
<dbReference type="eggNOG" id="COG0768">
    <property type="taxonomic scope" value="Bacteria"/>
</dbReference>
<proteinExistence type="inferred from homology"/>
<feature type="domain" description="Penicillin-binding protein dimerisation" evidence="18">
    <location>
        <begin position="55"/>
        <end position="205"/>
    </location>
</feature>
<dbReference type="KEGG" id="wbr:ftsI"/>
<evidence type="ECO:0000256" key="11">
    <source>
        <dbReference type="ARBA" id="ARBA00022989"/>
    </source>
</evidence>
<dbReference type="InterPro" id="IPR005311">
    <property type="entry name" value="PBP_dimer"/>
</dbReference>
<dbReference type="AlphaFoldDB" id="Q8D2Z0"/>
<dbReference type="Gene3D" id="3.30.450.330">
    <property type="match status" value="1"/>
</dbReference>
<evidence type="ECO:0000256" key="9">
    <source>
        <dbReference type="ARBA" id="ARBA00022960"/>
    </source>
</evidence>
<keyword evidence="20" id="KW-1185">Reference proteome</keyword>
<dbReference type="GO" id="GO:0043093">
    <property type="term" value="P:FtsZ-dependent cytokinesis"/>
    <property type="evidence" value="ECO:0007669"/>
    <property type="project" value="UniProtKB-UniRule"/>
</dbReference>
<gene>
    <name evidence="16 19" type="primary">ftsI</name>
</gene>
<keyword evidence="2 16" id="KW-1003">Cell membrane</keyword>
<dbReference type="GO" id="GO:0000917">
    <property type="term" value="P:division septum assembly"/>
    <property type="evidence" value="ECO:0007669"/>
    <property type="project" value="UniProtKB-KW"/>
</dbReference>
<evidence type="ECO:0000256" key="15">
    <source>
        <dbReference type="ARBA" id="ARBA00023316"/>
    </source>
</evidence>
<evidence type="ECO:0000256" key="6">
    <source>
        <dbReference type="ARBA" id="ARBA00022670"/>
    </source>
</evidence>
<evidence type="ECO:0000256" key="5">
    <source>
        <dbReference type="ARBA" id="ARBA00022645"/>
    </source>
</evidence>
<evidence type="ECO:0000256" key="8">
    <source>
        <dbReference type="ARBA" id="ARBA00022801"/>
    </source>
</evidence>
<dbReference type="UniPathway" id="UPA00219"/>
<feature type="transmembrane region" description="Helical" evidence="16">
    <location>
        <begin position="12"/>
        <end position="33"/>
    </location>
</feature>
<keyword evidence="10 16" id="KW-0573">Peptidoglycan synthesis</keyword>
<evidence type="ECO:0000259" key="18">
    <source>
        <dbReference type="Pfam" id="PF03717"/>
    </source>
</evidence>
<keyword evidence="14 16" id="KW-0131">Cell cycle</keyword>
<keyword evidence="4 16" id="KW-0132">Cell division</keyword>
<evidence type="ECO:0000256" key="1">
    <source>
        <dbReference type="ARBA" id="ARBA00004370"/>
    </source>
</evidence>
<accession>Q8D2Z0</accession>
<evidence type="ECO:0000259" key="17">
    <source>
        <dbReference type="Pfam" id="PF00905"/>
    </source>
</evidence>
<evidence type="ECO:0000256" key="3">
    <source>
        <dbReference type="ARBA" id="ARBA00022519"/>
    </source>
</evidence>
<dbReference type="OrthoDB" id="9789078at2"/>
<feature type="domain" description="Penicillin-binding protein transpeptidase" evidence="17">
    <location>
        <begin position="246"/>
        <end position="540"/>
    </location>
</feature>
<dbReference type="GO" id="GO:0005886">
    <property type="term" value="C:plasma membrane"/>
    <property type="evidence" value="ECO:0007669"/>
    <property type="project" value="UniProtKB-SubCell"/>
</dbReference>
<dbReference type="EC" id="3.4.16.4" evidence="16"/>
<dbReference type="GO" id="GO:0009002">
    <property type="term" value="F:serine-type D-Ala-D-Ala carboxypeptidase activity"/>
    <property type="evidence" value="ECO:0007669"/>
    <property type="project" value="UniProtKB-UniRule"/>
</dbReference>
<dbReference type="PANTHER" id="PTHR30627:SF1">
    <property type="entry name" value="PEPTIDOGLYCAN D,D-TRANSPEPTIDASE FTSI"/>
    <property type="match status" value="1"/>
</dbReference>
<evidence type="ECO:0000313" key="20">
    <source>
        <dbReference type="Proteomes" id="UP000000562"/>
    </source>
</evidence>
<evidence type="ECO:0000256" key="13">
    <source>
        <dbReference type="ARBA" id="ARBA00023210"/>
    </source>
</evidence>
<evidence type="ECO:0000313" key="19">
    <source>
        <dbReference type="EMBL" id="BAC24358.1"/>
    </source>
</evidence>
<comment type="subcellular location">
    <subcellularLocation>
        <location evidence="16">Cell inner membrane</location>
        <topology evidence="16">Single-pass membrane protein</topology>
    </subcellularLocation>
    <subcellularLocation>
        <location evidence="1">Membrane</location>
    </subcellularLocation>
</comment>
<dbReference type="GO" id="GO:0008360">
    <property type="term" value="P:regulation of cell shape"/>
    <property type="evidence" value="ECO:0007669"/>
    <property type="project" value="UniProtKB-KW"/>
</dbReference>
<evidence type="ECO:0000256" key="16">
    <source>
        <dbReference type="HAMAP-Rule" id="MF_02080"/>
    </source>
</evidence>
<name>Q8D2Z0_WIGBR</name>
<evidence type="ECO:0000256" key="2">
    <source>
        <dbReference type="ARBA" id="ARBA00022475"/>
    </source>
</evidence>
<evidence type="ECO:0000256" key="4">
    <source>
        <dbReference type="ARBA" id="ARBA00022618"/>
    </source>
</evidence>
<dbReference type="GO" id="GO:0008658">
    <property type="term" value="F:penicillin binding"/>
    <property type="evidence" value="ECO:0007669"/>
    <property type="project" value="InterPro"/>
</dbReference>
<evidence type="ECO:0000256" key="10">
    <source>
        <dbReference type="ARBA" id="ARBA00022984"/>
    </source>
</evidence>
<dbReference type="InterPro" id="IPR012338">
    <property type="entry name" value="Beta-lactam/transpept-like"/>
</dbReference>
<dbReference type="GO" id="GO:0008955">
    <property type="term" value="F:peptidoglycan glycosyltransferase activity"/>
    <property type="evidence" value="ECO:0007669"/>
    <property type="project" value="InterPro"/>
</dbReference>
<dbReference type="HAMAP" id="MF_02080">
    <property type="entry name" value="FtsI_transpept"/>
    <property type="match status" value="1"/>
</dbReference>
<keyword evidence="12 16" id="KW-0472">Membrane</keyword>
<dbReference type="Gene3D" id="1.10.150.770">
    <property type="match status" value="1"/>
</dbReference>
<dbReference type="STRING" id="36870.gene:10368700"/>
<organism evidence="19 20">
    <name type="scientific">Wigglesworthia glossinidia brevipalpis</name>
    <dbReference type="NCBI Taxonomy" id="36870"/>
    <lineage>
        <taxon>Bacteria</taxon>
        <taxon>Pseudomonadati</taxon>
        <taxon>Pseudomonadota</taxon>
        <taxon>Gammaproteobacteria</taxon>
        <taxon>Enterobacterales</taxon>
        <taxon>Erwiniaceae</taxon>
        <taxon>Wigglesworthia</taxon>
    </lineage>
</organism>
<dbReference type="HOGENOM" id="CLU_009289_6_2_6"/>
<dbReference type="InterPro" id="IPR036138">
    <property type="entry name" value="PBP_dimer_sf"/>
</dbReference>
<dbReference type="NCBIfam" id="NF011685">
    <property type="entry name" value="PRK15105.1"/>
    <property type="match status" value="1"/>
</dbReference>
<feature type="active site" description="Acyl-ester intermediate" evidence="16">
    <location>
        <position position="293"/>
    </location>
</feature>
<keyword evidence="9 16" id="KW-0133">Cell shape</keyword>
<sequence>MSIILIKWRFLFLILLIIFSFFILILRITYLQIINPYYLIKESNMRSLRIEPISITRGMILDRKKRPLAISVPVSSVWADPKEINSNFGIVKDIYWKALSDALSISFDQLIKKINDNPNSRFVYLSRQVNSDISDYIDQLKLPGIYLKKEFKRYYPIGQAAAHIIGITNIDSQGIEGIEKSFDDWLSGIPGKKKIRKDRFGKIIDFLLLKKSKKSKDLILSIDINLQTLIYKELKKSVELHKAESGTAILVDVNNGEILAMTNAPSYNPNNLSKTKKSIMRNIAITDNFEPGSIIKPIVIISALQKNIIKENTLIDTRPYIVDGYKIKDVVDYKELDTEGILKKSSNVGVSKIALSMPFGYLLDTYRLFGLDKSTKLGLVGESNGFFPKKNKWSELEKATFSYGYGLMVTPLQLAHMYATIGNIGLMNPLSIIKVNEPINGKQISSPSIIRKVINMMESVALPGGSGVKASVQGYRVAVKTGTAKKVGPYGNYINKYISFAAGIAPANNPKFALIVIINDPKAGKYYGGSVSAPIFSKIMNNVLHEMNIIPNYFPENTIFIN</sequence>
<dbReference type="GO" id="GO:0071555">
    <property type="term" value="P:cell wall organization"/>
    <property type="evidence" value="ECO:0007669"/>
    <property type="project" value="UniProtKB-KW"/>
</dbReference>
<protein>
    <recommendedName>
        <fullName evidence="16">Peptidoglycan D,D-transpeptidase FtsI</fullName>
        <ecNumber evidence="16">3.4.16.4</ecNumber>
    </recommendedName>
    <alternativeName>
        <fullName evidence="16">Penicillin-binding protein 3</fullName>
        <shortName evidence="16">PBP-3</shortName>
    </alternativeName>
</protein>
<comment type="function">
    <text evidence="16">Catalyzes cross-linking of the peptidoglycan cell wall at the division septum.</text>
</comment>
<keyword evidence="15 16" id="KW-0961">Cell wall biogenesis/degradation</keyword>
<dbReference type="GO" id="GO:0009252">
    <property type="term" value="P:peptidoglycan biosynthetic process"/>
    <property type="evidence" value="ECO:0007669"/>
    <property type="project" value="UniProtKB-UniRule"/>
</dbReference>
<dbReference type="EMBL" id="BA000021">
    <property type="protein sequence ID" value="BAC24358.1"/>
    <property type="molecule type" value="Genomic_DNA"/>
</dbReference>
<dbReference type="InterPro" id="IPR037532">
    <property type="entry name" value="FtsI_transpept"/>
</dbReference>
<keyword evidence="13 16" id="KW-0717">Septation</keyword>
<keyword evidence="7 16" id="KW-0812">Transmembrane</keyword>
<comment type="similarity">
    <text evidence="16">Belongs to the transpeptidase family. FtsI subfamily.</text>
</comment>
<keyword evidence="3 16" id="KW-0997">Cell inner membrane</keyword>
<reference evidence="19 20" key="1">
    <citation type="journal article" date="2002" name="Nat. Genet.">
        <title>Genome sequence of the endocellular obligate symbiont of tsetse flies, Wigglesworthia glossinidia.</title>
        <authorList>
            <person name="Akman L."/>
            <person name="Yamashita A."/>
            <person name="Watanabe H."/>
            <person name="Oshima K."/>
            <person name="Shiba T."/>
            <person name="Hattori M."/>
            <person name="Aksoy S."/>
        </authorList>
    </citation>
    <scope>NUCLEOTIDE SEQUENCE [LARGE SCALE GENOMIC DNA]</scope>
</reference>
<evidence type="ECO:0000256" key="7">
    <source>
        <dbReference type="ARBA" id="ARBA00022692"/>
    </source>
</evidence>
<comment type="pathway">
    <text evidence="16">Cell wall biogenesis; peptidoglycan biosynthesis.</text>
</comment>
<dbReference type="Pfam" id="PF03717">
    <property type="entry name" value="PBP_dimer"/>
    <property type="match status" value="1"/>
</dbReference>
<evidence type="ECO:0000256" key="14">
    <source>
        <dbReference type="ARBA" id="ARBA00023306"/>
    </source>
</evidence>
<dbReference type="Gene3D" id="3.40.710.10">
    <property type="entry name" value="DD-peptidase/beta-lactamase superfamily"/>
    <property type="match status" value="1"/>
</dbReference>
<keyword evidence="11 16" id="KW-1133">Transmembrane helix</keyword>
<dbReference type="SUPFAM" id="SSF56519">
    <property type="entry name" value="Penicillin binding protein dimerisation domain"/>
    <property type="match status" value="1"/>
</dbReference>
<evidence type="ECO:0000256" key="12">
    <source>
        <dbReference type="ARBA" id="ARBA00023136"/>
    </source>
</evidence>
<dbReference type="InterPro" id="IPR050515">
    <property type="entry name" value="Beta-lactam/transpept"/>
</dbReference>
<keyword evidence="5 16" id="KW-0121">Carboxypeptidase</keyword>
<dbReference type="Proteomes" id="UP000000562">
    <property type="component" value="Chromosome"/>
</dbReference>
<dbReference type="SUPFAM" id="SSF56601">
    <property type="entry name" value="beta-lactamase/transpeptidase-like"/>
    <property type="match status" value="1"/>
</dbReference>
<dbReference type="Gene3D" id="3.90.1310.10">
    <property type="entry name" value="Penicillin-binding protein 2a (Domain 2)"/>
    <property type="match status" value="1"/>
</dbReference>
<dbReference type="Pfam" id="PF00905">
    <property type="entry name" value="Transpeptidase"/>
    <property type="match status" value="1"/>
</dbReference>